<proteinExistence type="predicted"/>
<dbReference type="NCBIfam" id="TIGR00738">
    <property type="entry name" value="rrf2_super"/>
    <property type="match status" value="1"/>
</dbReference>
<dbReference type="Gene3D" id="1.10.10.10">
    <property type="entry name" value="Winged helix-like DNA-binding domain superfamily/Winged helix DNA-binding domain"/>
    <property type="match status" value="1"/>
</dbReference>
<accession>A0A1H9RK54</accession>
<gene>
    <name evidence="2" type="ORF">SAMN04488559_104107</name>
</gene>
<keyword evidence="1" id="KW-0238">DNA-binding</keyword>
<dbReference type="InterPro" id="IPR030489">
    <property type="entry name" value="TR_Rrf2-type_CS"/>
</dbReference>
<dbReference type="EMBL" id="FOHA01000004">
    <property type="protein sequence ID" value="SER73044.1"/>
    <property type="molecule type" value="Genomic_DNA"/>
</dbReference>
<dbReference type="RefSeq" id="WP_092650919.1">
    <property type="nucleotide sequence ID" value="NZ_FOHA01000004.1"/>
</dbReference>
<dbReference type="InterPro" id="IPR000944">
    <property type="entry name" value="Tscrpt_reg_Rrf2"/>
</dbReference>
<dbReference type="InterPro" id="IPR036390">
    <property type="entry name" value="WH_DNA-bd_sf"/>
</dbReference>
<dbReference type="InterPro" id="IPR036388">
    <property type="entry name" value="WH-like_DNA-bd_sf"/>
</dbReference>
<organism evidence="2 3">
    <name type="scientific">Isobaculum melis</name>
    <dbReference type="NCBI Taxonomy" id="142588"/>
    <lineage>
        <taxon>Bacteria</taxon>
        <taxon>Bacillati</taxon>
        <taxon>Bacillota</taxon>
        <taxon>Bacilli</taxon>
        <taxon>Lactobacillales</taxon>
        <taxon>Carnobacteriaceae</taxon>
        <taxon>Isobaculum</taxon>
    </lineage>
</organism>
<dbReference type="GO" id="GO:0003700">
    <property type="term" value="F:DNA-binding transcription factor activity"/>
    <property type="evidence" value="ECO:0007669"/>
    <property type="project" value="TreeGrafter"/>
</dbReference>
<dbReference type="AlphaFoldDB" id="A0A1H9RK54"/>
<evidence type="ECO:0000313" key="3">
    <source>
        <dbReference type="Proteomes" id="UP000198948"/>
    </source>
</evidence>
<dbReference type="PANTHER" id="PTHR33221">
    <property type="entry name" value="WINGED HELIX-TURN-HELIX TRANSCRIPTIONAL REGULATOR, RRF2 FAMILY"/>
    <property type="match status" value="1"/>
</dbReference>
<protein>
    <submittedName>
        <fullName evidence="2">Transcriptional regulator, BadM/Rrf2 family</fullName>
    </submittedName>
</protein>
<evidence type="ECO:0000256" key="1">
    <source>
        <dbReference type="ARBA" id="ARBA00023125"/>
    </source>
</evidence>
<dbReference type="Proteomes" id="UP000198948">
    <property type="component" value="Unassembled WGS sequence"/>
</dbReference>
<dbReference type="OrthoDB" id="9808360at2"/>
<dbReference type="SUPFAM" id="SSF46785">
    <property type="entry name" value="Winged helix' DNA-binding domain"/>
    <property type="match status" value="1"/>
</dbReference>
<dbReference type="PANTHER" id="PTHR33221:SF5">
    <property type="entry name" value="HTH-TYPE TRANSCRIPTIONAL REGULATOR ISCR"/>
    <property type="match status" value="1"/>
</dbReference>
<dbReference type="STRING" id="142588.SAMN04488559_104107"/>
<sequence length="138" mass="15840">MKLTTQVRYSLLIVVYLAEQNQVKSLKCIAEKYDLSIQYLEQLANALRKSGLIKSVRGPKGGYYLARAAKEITVAEVFQVFEGPIQVLESDEKEPPETRELYQRMTRALNLVVKETTIQDLMDHQSDDAVDEGYMFYI</sequence>
<keyword evidence="3" id="KW-1185">Reference proteome</keyword>
<dbReference type="Pfam" id="PF02082">
    <property type="entry name" value="Rrf2"/>
    <property type="match status" value="1"/>
</dbReference>
<dbReference type="PROSITE" id="PS51197">
    <property type="entry name" value="HTH_RRF2_2"/>
    <property type="match status" value="1"/>
</dbReference>
<name>A0A1H9RK54_9LACT</name>
<evidence type="ECO:0000313" key="2">
    <source>
        <dbReference type="EMBL" id="SER73044.1"/>
    </source>
</evidence>
<dbReference type="GO" id="GO:0005829">
    <property type="term" value="C:cytosol"/>
    <property type="evidence" value="ECO:0007669"/>
    <property type="project" value="TreeGrafter"/>
</dbReference>
<dbReference type="GO" id="GO:0003677">
    <property type="term" value="F:DNA binding"/>
    <property type="evidence" value="ECO:0007669"/>
    <property type="project" value="UniProtKB-KW"/>
</dbReference>
<dbReference type="PROSITE" id="PS01332">
    <property type="entry name" value="HTH_RRF2_1"/>
    <property type="match status" value="1"/>
</dbReference>
<reference evidence="2 3" key="1">
    <citation type="submission" date="2016-10" db="EMBL/GenBank/DDBJ databases">
        <authorList>
            <person name="de Groot N.N."/>
        </authorList>
    </citation>
    <scope>NUCLEOTIDE SEQUENCE [LARGE SCALE GENOMIC DNA]</scope>
    <source>
        <strain evidence="2 3">DSM 13760</strain>
    </source>
</reference>